<dbReference type="AlphaFoldDB" id="A0A0S3RL71"/>
<evidence type="ECO:0000313" key="3">
    <source>
        <dbReference type="Proteomes" id="UP000291084"/>
    </source>
</evidence>
<reference evidence="2 3" key="1">
    <citation type="journal article" date="2015" name="Sci. Rep.">
        <title>The power of single molecule real-time sequencing technology in the de novo assembly of a eukaryotic genome.</title>
        <authorList>
            <person name="Sakai H."/>
            <person name="Naito K."/>
            <person name="Ogiso-Tanaka E."/>
            <person name="Takahashi Y."/>
            <person name="Iseki K."/>
            <person name="Muto C."/>
            <person name="Satou K."/>
            <person name="Teruya K."/>
            <person name="Shiroma A."/>
            <person name="Shimoji M."/>
            <person name="Hirano T."/>
            <person name="Itoh T."/>
            <person name="Kaga A."/>
            <person name="Tomooka N."/>
        </authorList>
    </citation>
    <scope>NUCLEOTIDE SEQUENCE [LARGE SCALE GENOMIC DNA]</scope>
    <source>
        <strain evidence="3">cv. Shumari</strain>
    </source>
</reference>
<organism evidence="2 3">
    <name type="scientific">Vigna angularis var. angularis</name>
    <dbReference type="NCBI Taxonomy" id="157739"/>
    <lineage>
        <taxon>Eukaryota</taxon>
        <taxon>Viridiplantae</taxon>
        <taxon>Streptophyta</taxon>
        <taxon>Embryophyta</taxon>
        <taxon>Tracheophyta</taxon>
        <taxon>Spermatophyta</taxon>
        <taxon>Magnoliopsida</taxon>
        <taxon>eudicotyledons</taxon>
        <taxon>Gunneridae</taxon>
        <taxon>Pentapetalae</taxon>
        <taxon>rosids</taxon>
        <taxon>fabids</taxon>
        <taxon>Fabales</taxon>
        <taxon>Fabaceae</taxon>
        <taxon>Papilionoideae</taxon>
        <taxon>50 kb inversion clade</taxon>
        <taxon>NPAAA clade</taxon>
        <taxon>indigoferoid/millettioid clade</taxon>
        <taxon>Phaseoleae</taxon>
        <taxon>Vigna</taxon>
    </lineage>
</organism>
<evidence type="ECO:0000256" key="1">
    <source>
        <dbReference type="SAM" id="MobiDB-lite"/>
    </source>
</evidence>
<feature type="compositionally biased region" description="Low complexity" evidence="1">
    <location>
        <begin position="52"/>
        <end position="65"/>
    </location>
</feature>
<feature type="region of interest" description="Disordered" evidence="1">
    <location>
        <begin position="1"/>
        <end position="31"/>
    </location>
</feature>
<keyword evidence="3" id="KW-1185">Reference proteome</keyword>
<proteinExistence type="predicted"/>
<feature type="compositionally biased region" description="Polar residues" evidence="1">
    <location>
        <begin position="1"/>
        <end position="11"/>
    </location>
</feature>
<feature type="region of interest" description="Disordered" evidence="1">
    <location>
        <begin position="136"/>
        <end position="155"/>
    </location>
</feature>
<dbReference type="EMBL" id="AP015036">
    <property type="protein sequence ID" value="BAT81344.1"/>
    <property type="molecule type" value="Genomic_DNA"/>
</dbReference>
<feature type="region of interest" description="Disordered" evidence="1">
    <location>
        <begin position="52"/>
        <end position="77"/>
    </location>
</feature>
<accession>A0A0S3RL71</accession>
<name>A0A0S3RL71_PHAAN</name>
<evidence type="ECO:0000313" key="2">
    <source>
        <dbReference type="EMBL" id="BAT81344.1"/>
    </source>
</evidence>
<feature type="compositionally biased region" description="Basic residues" evidence="1">
    <location>
        <begin position="136"/>
        <end position="151"/>
    </location>
</feature>
<gene>
    <name evidence="2" type="primary">Vigan.03G104000</name>
    <name evidence="2" type="ORF">VIGAN_03104000</name>
</gene>
<protein>
    <submittedName>
        <fullName evidence="2">Uncharacterized protein</fullName>
    </submittedName>
</protein>
<dbReference type="Proteomes" id="UP000291084">
    <property type="component" value="Chromosome 3"/>
</dbReference>
<sequence>MFIGIGSTTETYADEKHLRPPPSPPRSLPASTITDFLCSPSAVPTKLASISSVVPTSSPPSLTSSAPPPPSPRVVLRSSQIYPPPLHVPRSDLHPLRSDLHPPRSYLHPPRSTLRVLAAVSSLPLRPLLVLPRRVHRRRTSHEKGRRRGGRRVGEDRRRRGEVFWGNDLATQLFHDLSPAQYVSGSMSTDAISVLREDYASVHFGNRTSILFRHRLLINRGI</sequence>